<keyword evidence="1" id="KW-0472">Membrane</keyword>
<evidence type="ECO:0000313" key="3">
    <source>
        <dbReference type="Proteomes" id="UP000251891"/>
    </source>
</evidence>
<proteinExistence type="predicted"/>
<keyword evidence="1" id="KW-1133">Transmembrane helix</keyword>
<dbReference type="Proteomes" id="UP000251891">
    <property type="component" value="Unassembled WGS sequence"/>
</dbReference>
<protein>
    <submittedName>
        <fullName evidence="2">Uncharacterized protein</fullName>
    </submittedName>
</protein>
<dbReference type="EMBL" id="QLYX01000011">
    <property type="protein sequence ID" value="RAY12938.1"/>
    <property type="molecule type" value="Genomic_DNA"/>
</dbReference>
<dbReference type="AlphaFoldDB" id="A0A365H1M9"/>
<keyword evidence="1" id="KW-0812">Transmembrane</keyword>
<reference evidence="2 3" key="1">
    <citation type="submission" date="2018-06" db="EMBL/GenBank/DDBJ databases">
        <title>Actinomadura craniellae sp. nov. isolated from marine sponge Craniella sp.</title>
        <authorList>
            <person name="Li L."/>
            <person name="Xu Q.H."/>
            <person name="Lin H.W."/>
            <person name="Lu Y.H."/>
        </authorList>
    </citation>
    <scope>NUCLEOTIDE SEQUENCE [LARGE SCALE GENOMIC DNA]</scope>
    <source>
        <strain evidence="2 3">LHW63021</strain>
    </source>
</reference>
<feature type="transmembrane region" description="Helical" evidence="1">
    <location>
        <begin position="125"/>
        <end position="143"/>
    </location>
</feature>
<keyword evidence="3" id="KW-1185">Reference proteome</keyword>
<comment type="caution">
    <text evidence="2">The sequence shown here is derived from an EMBL/GenBank/DDBJ whole genome shotgun (WGS) entry which is preliminary data.</text>
</comment>
<feature type="transmembrane region" description="Helical" evidence="1">
    <location>
        <begin position="12"/>
        <end position="38"/>
    </location>
</feature>
<dbReference type="RefSeq" id="WP_111870126.1">
    <property type="nucleotide sequence ID" value="NZ_QLYX01000011.1"/>
</dbReference>
<evidence type="ECO:0000256" key="1">
    <source>
        <dbReference type="SAM" id="Phobius"/>
    </source>
</evidence>
<dbReference type="OrthoDB" id="3483677at2"/>
<accession>A0A365H1M9</accession>
<organism evidence="2 3">
    <name type="scientific">Actinomadura craniellae</name>
    <dbReference type="NCBI Taxonomy" id="2231787"/>
    <lineage>
        <taxon>Bacteria</taxon>
        <taxon>Bacillati</taxon>
        <taxon>Actinomycetota</taxon>
        <taxon>Actinomycetes</taxon>
        <taxon>Streptosporangiales</taxon>
        <taxon>Thermomonosporaceae</taxon>
        <taxon>Actinomadura</taxon>
    </lineage>
</organism>
<name>A0A365H1M9_9ACTN</name>
<gene>
    <name evidence="2" type="ORF">DPM19_23295</name>
</gene>
<evidence type="ECO:0000313" key="2">
    <source>
        <dbReference type="EMBL" id="RAY12938.1"/>
    </source>
</evidence>
<sequence>MSGDEPYATHNPVVLLLVIGFGVIATGFLVLYGVLLLIRACRTKGDRPMVKAAASLAWAATVGMYTWGTLHLFLLDDYALAQECRAAVGGRLTGYEPSFIPLHFGCRTSDGRTIEAVIPAYVNPSVLGLGLLAIAFTATLMTLPKEELQ</sequence>